<dbReference type="InParanoid" id="A0A2K1QGC3"/>
<sequence>MNTLADSMKQLSLDTPPRSEPFSIPTDPFDKTSQSSRKAFDQALKEVPRYLFRLYSRYSVGSTDTEWVKSAYALAPPDPSEKRPQRNIVARSDKRKAAKDLHGHLAPRKFRSQDSNLVSWSSSLLFVLRYGVFLNQLDSAMYELADTHILVVDTTRLPAKSFVSDIALMRFFGDENEDLLNVRMNMRENGRFYTGEYLSQSALHVQGCCTTFTMLDIYQKGLYHLRDDFDKNGRWMKEVNRLREAFNSDSESTLTRHHRNAIEKLAELFEAPWRLPMAANFMTLLPFRLEDPQIHDLCATFCTTDYGEGILSLQNAFVEVSDHLPEVKQCRYIIDHWIVSLMLCKAQADLRYDLRRILAVAGQAHGEMGGSIRLENMHLLRSMEFEIANAEDALGYEKLAILKRRWGGDGSA</sequence>
<accession>A0A2K1QGC3</accession>
<dbReference type="Pfam" id="PF24494">
    <property type="entry name" value="DUF7587"/>
    <property type="match status" value="1"/>
</dbReference>
<dbReference type="OrthoDB" id="4152607at2759"/>
<feature type="domain" description="DUF7587" evidence="2">
    <location>
        <begin position="47"/>
        <end position="171"/>
    </location>
</feature>
<evidence type="ECO:0000259" key="2">
    <source>
        <dbReference type="Pfam" id="PF24494"/>
    </source>
</evidence>
<dbReference type="STRING" id="2082308.A0A2K1QGC3"/>
<feature type="region of interest" description="Disordered" evidence="1">
    <location>
        <begin position="1"/>
        <end position="37"/>
    </location>
</feature>
<organism evidence="3 4">
    <name type="scientific">Sphaceloma murrayae</name>
    <dbReference type="NCBI Taxonomy" id="2082308"/>
    <lineage>
        <taxon>Eukaryota</taxon>
        <taxon>Fungi</taxon>
        <taxon>Dikarya</taxon>
        <taxon>Ascomycota</taxon>
        <taxon>Pezizomycotina</taxon>
        <taxon>Dothideomycetes</taxon>
        <taxon>Dothideomycetidae</taxon>
        <taxon>Myriangiales</taxon>
        <taxon>Elsinoaceae</taxon>
        <taxon>Sphaceloma</taxon>
    </lineage>
</organism>
<reference evidence="3 4" key="1">
    <citation type="submission" date="2017-06" db="EMBL/GenBank/DDBJ databases">
        <title>Draft genome sequence of a variant of Elsinoe murrayae.</title>
        <authorList>
            <person name="Cheng Q."/>
        </authorList>
    </citation>
    <scope>NUCLEOTIDE SEQUENCE [LARGE SCALE GENOMIC DNA]</scope>
    <source>
        <strain evidence="3 4">CQ-2017a</strain>
    </source>
</reference>
<keyword evidence="4" id="KW-1185">Reference proteome</keyword>
<evidence type="ECO:0000313" key="4">
    <source>
        <dbReference type="Proteomes" id="UP000243797"/>
    </source>
</evidence>
<name>A0A2K1QGC3_9PEZI</name>
<dbReference type="EMBL" id="NKHZ01000089">
    <property type="protein sequence ID" value="PNS13922.1"/>
    <property type="molecule type" value="Genomic_DNA"/>
</dbReference>
<protein>
    <submittedName>
        <fullName evidence="3">3-hydroxyphenylacetate 6-hydroxylase</fullName>
    </submittedName>
</protein>
<comment type="caution">
    <text evidence="3">The sequence shown here is derived from an EMBL/GenBank/DDBJ whole genome shotgun (WGS) entry which is preliminary data.</text>
</comment>
<dbReference type="InterPro" id="IPR056009">
    <property type="entry name" value="DUF7587"/>
</dbReference>
<evidence type="ECO:0000313" key="3">
    <source>
        <dbReference type="EMBL" id="PNS13922.1"/>
    </source>
</evidence>
<evidence type="ECO:0000256" key="1">
    <source>
        <dbReference type="SAM" id="MobiDB-lite"/>
    </source>
</evidence>
<dbReference type="AlphaFoldDB" id="A0A2K1QGC3"/>
<proteinExistence type="predicted"/>
<feature type="compositionally biased region" description="Polar residues" evidence="1">
    <location>
        <begin position="1"/>
        <end position="13"/>
    </location>
</feature>
<dbReference type="Proteomes" id="UP000243797">
    <property type="component" value="Unassembled WGS sequence"/>
</dbReference>
<gene>
    <name evidence="3" type="ORF">CAC42_1413</name>
</gene>